<proteinExistence type="predicted"/>
<accession>A0ABV5F3E1</accession>
<evidence type="ECO:0000313" key="1">
    <source>
        <dbReference type="EMBL" id="MFB9053915.1"/>
    </source>
</evidence>
<name>A0ABV5F3E1_9FLAO</name>
<comment type="caution">
    <text evidence="1">The sequence shown here is derived from an EMBL/GenBank/DDBJ whole genome shotgun (WGS) entry which is preliminary data.</text>
</comment>
<dbReference type="RefSeq" id="WP_382383252.1">
    <property type="nucleotide sequence ID" value="NZ_JBHMEZ010000012.1"/>
</dbReference>
<dbReference type="EMBL" id="JBHMEZ010000012">
    <property type="protein sequence ID" value="MFB9053915.1"/>
    <property type="molecule type" value="Genomic_DNA"/>
</dbReference>
<dbReference type="Proteomes" id="UP001589605">
    <property type="component" value="Unassembled WGS sequence"/>
</dbReference>
<keyword evidence="2" id="KW-1185">Reference proteome</keyword>
<reference evidence="1 2" key="1">
    <citation type="submission" date="2024-09" db="EMBL/GenBank/DDBJ databases">
        <authorList>
            <person name="Sun Q."/>
            <person name="Mori K."/>
        </authorList>
    </citation>
    <scope>NUCLEOTIDE SEQUENCE [LARGE SCALE GENOMIC DNA]</scope>
    <source>
        <strain evidence="1 2">CECT 8286</strain>
    </source>
</reference>
<sequence length="112" mass="12873">MDLIYTNTYGACYTVDHEPDSNKVLQLVIDTVGIFMTKEDLNHMLNMILEEPLPCECNDCGGEMCNKIWCSGPLLDICLKVDFQILKLLEDLIRGTLFMLEMDKTLDEHRIN</sequence>
<gene>
    <name evidence="1" type="ORF">ACFFVB_12585</name>
</gene>
<protein>
    <submittedName>
        <fullName evidence="1">Uncharacterized protein</fullName>
    </submittedName>
</protein>
<evidence type="ECO:0000313" key="2">
    <source>
        <dbReference type="Proteomes" id="UP001589605"/>
    </source>
</evidence>
<organism evidence="1 2">
    <name type="scientific">Formosa undariae</name>
    <dbReference type="NCBI Taxonomy" id="1325436"/>
    <lineage>
        <taxon>Bacteria</taxon>
        <taxon>Pseudomonadati</taxon>
        <taxon>Bacteroidota</taxon>
        <taxon>Flavobacteriia</taxon>
        <taxon>Flavobacteriales</taxon>
        <taxon>Flavobacteriaceae</taxon>
        <taxon>Formosa</taxon>
    </lineage>
</organism>